<proteinExistence type="predicted"/>
<evidence type="ECO:0000313" key="1">
    <source>
        <dbReference type="EMBL" id="KAH7911617.1"/>
    </source>
</evidence>
<keyword evidence="2" id="KW-1185">Reference proteome</keyword>
<reference evidence="1" key="1">
    <citation type="journal article" date="2021" name="New Phytol.">
        <title>Evolutionary innovations through gain and loss of genes in the ectomycorrhizal Boletales.</title>
        <authorList>
            <person name="Wu G."/>
            <person name="Miyauchi S."/>
            <person name="Morin E."/>
            <person name="Kuo A."/>
            <person name="Drula E."/>
            <person name="Varga T."/>
            <person name="Kohler A."/>
            <person name="Feng B."/>
            <person name="Cao Y."/>
            <person name="Lipzen A."/>
            <person name="Daum C."/>
            <person name="Hundley H."/>
            <person name="Pangilinan J."/>
            <person name="Johnson J."/>
            <person name="Barry K."/>
            <person name="LaButti K."/>
            <person name="Ng V."/>
            <person name="Ahrendt S."/>
            <person name="Min B."/>
            <person name="Choi I.G."/>
            <person name="Park H."/>
            <person name="Plett J.M."/>
            <person name="Magnuson J."/>
            <person name="Spatafora J.W."/>
            <person name="Nagy L.G."/>
            <person name="Henrissat B."/>
            <person name="Grigoriev I.V."/>
            <person name="Yang Z.L."/>
            <person name="Xu J."/>
            <person name="Martin F.M."/>
        </authorList>
    </citation>
    <scope>NUCLEOTIDE SEQUENCE</scope>
    <source>
        <strain evidence="1">ATCC 28755</strain>
    </source>
</reference>
<gene>
    <name evidence="1" type="ORF">BJ138DRAFT_1006189</name>
</gene>
<dbReference type="Proteomes" id="UP000790377">
    <property type="component" value="Unassembled WGS sequence"/>
</dbReference>
<dbReference type="EMBL" id="MU267672">
    <property type="protein sequence ID" value="KAH7911617.1"/>
    <property type="molecule type" value="Genomic_DNA"/>
</dbReference>
<comment type="caution">
    <text evidence="1">The sequence shown here is derived from an EMBL/GenBank/DDBJ whole genome shotgun (WGS) entry which is preliminary data.</text>
</comment>
<protein>
    <submittedName>
        <fullName evidence="1">Uncharacterized protein</fullName>
    </submittedName>
</protein>
<sequence length="289" mass="32796">MNSIHQLQELQLIQCSLLSDEHFVLNLTPDETAVWTSLLDAYAAGDLTDAGDISLPSSQISFQIKLDDARVWFEFNLPHGYPEDMDHKPTISVKGENITREEQERWQFIVQTKLADFNSSETQFPIYELISTHLLPLLRADREKTTSAQLELTNAVSSRQPPEAHVVPHYHALLTSHHLKAPSKRRSLQQWSSELSISGFAKVGYPGVIYAEGAQDNIEDFVANIKAMQWLALRVRFVEPVEPTGRAEEISFPRWIELEKIGEVVEEMRKRGKEQYVVEMGIGSAASLR</sequence>
<evidence type="ECO:0000313" key="2">
    <source>
        <dbReference type="Proteomes" id="UP000790377"/>
    </source>
</evidence>
<name>A0ACB8AEN7_9AGAM</name>
<organism evidence="1 2">
    <name type="scientific">Hygrophoropsis aurantiaca</name>
    <dbReference type="NCBI Taxonomy" id="72124"/>
    <lineage>
        <taxon>Eukaryota</taxon>
        <taxon>Fungi</taxon>
        <taxon>Dikarya</taxon>
        <taxon>Basidiomycota</taxon>
        <taxon>Agaricomycotina</taxon>
        <taxon>Agaricomycetes</taxon>
        <taxon>Agaricomycetidae</taxon>
        <taxon>Boletales</taxon>
        <taxon>Coniophorineae</taxon>
        <taxon>Hygrophoropsidaceae</taxon>
        <taxon>Hygrophoropsis</taxon>
    </lineage>
</organism>
<accession>A0ACB8AEN7</accession>